<gene>
    <name evidence="5" type="ORF">CVP04_08250</name>
</gene>
<dbReference type="Proteomes" id="UP000230282">
    <property type="component" value="Unassembled WGS sequence"/>
</dbReference>
<evidence type="ECO:0000259" key="4">
    <source>
        <dbReference type="SMART" id="SM00990"/>
    </source>
</evidence>
<dbReference type="InterPro" id="IPR011856">
    <property type="entry name" value="tRNA_endonuc-like_dom_sf"/>
</dbReference>
<evidence type="ECO:0000313" key="5">
    <source>
        <dbReference type="EMBL" id="PJG82599.1"/>
    </source>
</evidence>
<comment type="caution">
    <text evidence="5">The sequence shown here is derived from an EMBL/GenBank/DDBJ whole genome shotgun (WGS) entry which is preliminary data.</text>
</comment>
<dbReference type="Gene3D" id="3.40.1350.10">
    <property type="match status" value="1"/>
</dbReference>
<dbReference type="RefSeq" id="WP_100297036.1">
    <property type="nucleotide sequence ID" value="NZ_PHGZ01000018.1"/>
</dbReference>
<evidence type="ECO:0000256" key="2">
    <source>
        <dbReference type="ARBA" id="ARBA00022722"/>
    </source>
</evidence>
<dbReference type="GO" id="GO:0016788">
    <property type="term" value="F:hydrolase activity, acting on ester bonds"/>
    <property type="evidence" value="ECO:0007669"/>
    <property type="project" value="InterPro"/>
</dbReference>
<keyword evidence="3" id="KW-0378">Hydrolase</keyword>
<reference evidence="5 6" key="1">
    <citation type="submission" date="2017-11" db="EMBL/GenBank/DDBJ databases">
        <title>Reclassification of Bisgaard taxon 5 as Caviibacterium pharyngocola gen. nov., sp. nov.</title>
        <authorList>
            <person name="Christensen H."/>
        </authorList>
    </citation>
    <scope>NUCLEOTIDE SEQUENCE [LARGE SCALE GENOMIC DNA]</scope>
    <source>
        <strain evidence="5 6">7_3</strain>
    </source>
</reference>
<keyword evidence="2" id="KW-0540">Nuclease</keyword>
<evidence type="ECO:0000256" key="1">
    <source>
        <dbReference type="ARBA" id="ARBA00001946"/>
    </source>
</evidence>
<dbReference type="EMBL" id="PHGZ01000018">
    <property type="protein sequence ID" value="PJG82599.1"/>
    <property type="molecule type" value="Genomic_DNA"/>
</dbReference>
<dbReference type="OrthoDB" id="6706702at2"/>
<feature type="domain" description="VRR-NUC" evidence="4">
    <location>
        <begin position="5"/>
        <end position="85"/>
    </location>
</feature>
<dbReference type="Pfam" id="PF08774">
    <property type="entry name" value="VRR_NUC"/>
    <property type="match status" value="1"/>
</dbReference>
<evidence type="ECO:0000313" key="6">
    <source>
        <dbReference type="Proteomes" id="UP000230282"/>
    </source>
</evidence>
<name>A0A2M8RUQ7_9PAST</name>
<evidence type="ECO:0000256" key="3">
    <source>
        <dbReference type="ARBA" id="ARBA00022801"/>
    </source>
</evidence>
<proteinExistence type="predicted"/>
<protein>
    <submittedName>
        <fullName evidence="5">Nuclease</fullName>
    </submittedName>
</protein>
<dbReference type="GO" id="GO:0003676">
    <property type="term" value="F:nucleic acid binding"/>
    <property type="evidence" value="ECO:0007669"/>
    <property type="project" value="InterPro"/>
</dbReference>
<dbReference type="AlphaFoldDB" id="A0A2M8RUQ7"/>
<organism evidence="5 6">
    <name type="scientific">Caviibacterium pharyngocola</name>
    <dbReference type="NCBI Taxonomy" id="28159"/>
    <lineage>
        <taxon>Bacteria</taxon>
        <taxon>Pseudomonadati</taxon>
        <taxon>Pseudomonadota</taxon>
        <taxon>Gammaproteobacteria</taxon>
        <taxon>Pasteurellales</taxon>
        <taxon>Pasteurellaceae</taxon>
        <taxon>Caviibacterium</taxon>
    </lineage>
</organism>
<dbReference type="SMART" id="SM00990">
    <property type="entry name" value="VRR_NUC"/>
    <property type="match status" value="1"/>
</dbReference>
<dbReference type="InterPro" id="IPR014883">
    <property type="entry name" value="VRR_NUC"/>
</dbReference>
<dbReference type="GO" id="GO:0004518">
    <property type="term" value="F:nuclease activity"/>
    <property type="evidence" value="ECO:0007669"/>
    <property type="project" value="UniProtKB-KW"/>
</dbReference>
<sequence length="92" mass="10681">MKTLIRESDIEKHLVNEVKKRGGIAYKFVSPARANVPDRLLLMPNGKLLFVECKAPKQKPRAGQQREIDRIRNLGQRVEIVDSYELDHLWTD</sequence>
<accession>A0A2M8RUQ7</accession>
<keyword evidence="6" id="KW-1185">Reference proteome</keyword>
<comment type="cofactor">
    <cofactor evidence="1">
        <name>Mg(2+)</name>
        <dbReference type="ChEBI" id="CHEBI:18420"/>
    </cofactor>
</comment>